<evidence type="ECO:0000313" key="12">
    <source>
        <dbReference type="Proteomes" id="UP001451606"/>
    </source>
</evidence>
<dbReference type="PANTHER" id="PTHR43178">
    <property type="entry name" value="DIHYDROLIPOAMIDE ACETYLTRANSFERASE COMPONENT OF PYRUVATE DEHYDROGENASE COMPLEX"/>
    <property type="match status" value="1"/>
</dbReference>
<reference evidence="11 12" key="1">
    <citation type="submission" date="2023-09" db="EMBL/GenBank/DDBJ databases">
        <authorList>
            <person name="Golyshina O.V."/>
            <person name="Lunev E.A."/>
            <person name="Bargiela R."/>
            <person name="Gaines M.C."/>
            <person name="Daum B."/>
            <person name="Bale N.J."/>
            <person name="Koenen M."/>
            <person name="Sinninghe Damst J.S."/>
            <person name="Yakimov M."/>
            <person name="Golyshin P.N."/>
        </authorList>
    </citation>
    <scope>NUCLEOTIDE SEQUENCE [LARGE SCALE GENOMIC DNA]</scope>
    <source>
        <strain evidence="11 12">M1</strain>
    </source>
</reference>
<dbReference type="GO" id="GO:0031405">
    <property type="term" value="F:lipoic acid binding"/>
    <property type="evidence" value="ECO:0007669"/>
    <property type="project" value="TreeGrafter"/>
</dbReference>
<evidence type="ECO:0000259" key="9">
    <source>
        <dbReference type="PROSITE" id="PS50968"/>
    </source>
</evidence>
<dbReference type="EMBL" id="CP133772">
    <property type="protein sequence ID" value="WYY00937.1"/>
    <property type="molecule type" value="Genomic_DNA"/>
</dbReference>
<dbReference type="EC" id="2.3.1.168" evidence="6"/>
<evidence type="ECO:0000256" key="4">
    <source>
        <dbReference type="ARBA" id="ARBA00022823"/>
    </source>
</evidence>
<comment type="similarity">
    <text evidence="2">Belongs to the 2-oxoacid dehydrogenase family.</text>
</comment>
<evidence type="ECO:0000256" key="6">
    <source>
        <dbReference type="ARBA" id="ARBA00038880"/>
    </source>
</evidence>
<dbReference type="Proteomes" id="UP001451606">
    <property type="component" value="Chromosome"/>
</dbReference>
<dbReference type="InterPro" id="IPR004167">
    <property type="entry name" value="PSBD"/>
</dbReference>
<evidence type="ECO:0000256" key="7">
    <source>
        <dbReference type="ARBA" id="ARBA00042008"/>
    </source>
</evidence>
<dbReference type="SUPFAM" id="SSF52777">
    <property type="entry name" value="CoA-dependent acyltransferases"/>
    <property type="match status" value="1"/>
</dbReference>
<feature type="region of interest" description="Disordered" evidence="8">
    <location>
        <begin position="78"/>
        <end position="115"/>
    </location>
</feature>
<evidence type="ECO:0000256" key="3">
    <source>
        <dbReference type="ARBA" id="ARBA00022679"/>
    </source>
</evidence>
<dbReference type="GO" id="GO:0043754">
    <property type="term" value="F:dihydrolipoamide branched chain acyltransferase activity"/>
    <property type="evidence" value="ECO:0007669"/>
    <property type="project" value="UniProtKB-EC"/>
</dbReference>
<comment type="cofactor">
    <cofactor evidence="1">
        <name>(R)-lipoate</name>
        <dbReference type="ChEBI" id="CHEBI:83088"/>
    </cofactor>
</comment>
<dbReference type="FunFam" id="3.30.559.10:FF:000007">
    <property type="entry name" value="Dihydrolipoamide acetyltransferase component of pyruvate dehydrogenase complex"/>
    <property type="match status" value="1"/>
</dbReference>
<dbReference type="GO" id="GO:0016407">
    <property type="term" value="F:acetyltransferase activity"/>
    <property type="evidence" value="ECO:0007669"/>
    <property type="project" value="TreeGrafter"/>
</dbReference>
<dbReference type="InterPro" id="IPR023213">
    <property type="entry name" value="CAT-like_dom_sf"/>
</dbReference>
<evidence type="ECO:0000256" key="2">
    <source>
        <dbReference type="ARBA" id="ARBA00007317"/>
    </source>
</evidence>
<evidence type="ECO:0000313" key="11">
    <source>
        <dbReference type="EMBL" id="WYY00937.1"/>
    </source>
</evidence>
<gene>
    <name evidence="11" type="ORF">OXIME_001528</name>
</gene>
<feature type="domain" description="Lipoyl-binding" evidence="9">
    <location>
        <begin position="1"/>
        <end position="76"/>
    </location>
</feature>
<evidence type="ECO:0000256" key="5">
    <source>
        <dbReference type="ARBA" id="ARBA00023315"/>
    </source>
</evidence>
<feature type="domain" description="Peripheral subunit-binding (PSBD)" evidence="10">
    <location>
        <begin position="114"/>
        <end position="151"/>
    </location>
</feature>
<dbReference type="Gene3D" id="2.40.50.100">
    <property type="match status" value="1"/>
</dbReference>
<accession>A0AAX4NJ85</accession>
<dbReference type="InterPro" id="IPR003016">
    <property type="entry name" value="2-oxoA_DH_lipoyl-BS"/>
</dbReference>
<dbReference type="SUPFAM" id="SSF51230">
    <property type="entry name" value="Single hybrid motif"/>
    <property type="match status" value="1"/>
</dbReference>
<dbReference type="Gene3D" id="3.30.559.10">
    <property type="entry name" value="Chloramphenicol acetyltransferase-like domain"/>
    <property type="match status" value="1"/>
</dbReference>
<dbReference type="AlphaFoldDB" id="A0AAX4NJ85"/>
<keyword evidence="4" id="KW-0450">Lipoyl</keyword>
<proteinExistence type="inferred from homology"/>
<keyword evidence="3" id="KW-0808">Transferase</keyword>
<dbReference type="GeneID" id="95968266"/>
<dbReference type="Gene3D" id="4.10.320.10">
    <property type="entry name" value="E3-binding domain"/>
    <property type="match status" value="1"/>
</dbReference>
<keyword evidence="5" id="KW-0012">Acyltransferase</keyword>
<dbReference type="Pfam" id="PF02817">
    <property type="entry name" value="E3_binding"/>
    <property type="match status" value="1"/>
</dbReference>
<dbReference type="InterPro" id="IPR001078">
    <property type="entry name" value="2-oxoacid_DH_actylTfrase"/>
</dbReference>
<dbReference type="Pfam" id="PF00198">
    <property type="entry name" value="2-oxoacid_dh"/>
    <property type="match status" value="1"/>
</dbReference>
<sequence>MYTFKLPDIGEGVSEGEIVKWHVKEGDEIRKEQDMVEIMTDKVTVRIPSPVAGRITKIIFPEGEVVKVGEGLIEIATAEGGAEDNSEKVVESAPSPKVPVHASEPRDRSAERPLASPAVRRIAMESGIELSNVKGSGENGRITLEDLDAYKKQTKAGREDKRSIPLEVPIAPVSEQDEILEPRGLRRLIFEKMTKSKAIIPHFTVMESADVSEILHAVDALKEKGSKITLTSFFIKAATVALKEYPYLNAIYDEENRRYILRKEYNIGMAIDTQDGLTVAVVHNADRLSLSGIADKVRDLATRARSSSLGLGDVQNGTFTVTNIGTIGGVVSTPIINFPEVAILGVHRTFKQMDSTGKQRSVMYLSLSCDHRLIDGAMATRFIMRIKELIENPLLILV</sequence>
<keyword evidence="12" id="KW-1185">Reference proteome</keyword>
<name>A0AAX4NJ85_9ARCH</name>
<evidence type="ECO:0000256" key="8">
    <source>
        <dbReference type="SAM" id="MobiDB-lite"/>
    </source>
</evidence>
<dbReference type="CDD" id="cd06849">
    <property type="entry name" value="lipoyl_domain"/>
    <property type="match status" value="1"/>
</dbReference>
<dbReference type="SUPFAM" id="SSF47005">
    <property type="entry name" value="Peripheral subunit-binding domain of 2-oxo acid dehydrogenase complex"/>
    <property type="match status" value="1"/>
</dbReference>
<dbReference type="KEGG" id="omr:OXIME_001528"/>
<dbReference type="InterPro" id="IPR036625">
    <property type="entry name" value="E3-bd_dom_sf"/>
</dbReference>
<dbReference type="PROSITE" id="PS51826">
    <property type="entry name" value="PSBD"/>
    <property type="match status" value="1"/>
</dbReference>
<dbReference type="InterPro" id="IPR011053">
    <property type="entry name" value="Single_hybrid_motif"/>
</dbReference>
<organism evidence="11 12">
    <name type="scientific">Oxyplasma meridianum</name>
    <dbReference type="NCBI Taxonomy" id="3073602"/>
    <lineage>
        <taxon>Archaea</taxon>
        <taxon>Methanobacteriati</taxon>
        <taxon>Thermoplasmatota</taxon>
        <taxon>Thermoplasmata</taxon>
        <taxon>Thermoplasmatales</taxon>
        <taxon>Thermoplasmataceae</taxon>
        <taxon>Oxyplasma</taxon>
    </lineage>
</organism>
<dbReference type="PROSITE" id="PS50968">
    <property type="entry name" value="BIOTINYL_LIPOYL"/>
    <property type="match status" value="1"/>
</dbReference>
<evidence type="ECO:0000256" key="1">
    <source>
        <dbReference type="ARBA" id="ARBA00001938"/>
    </source>
</evidence>
<dbReference type="InterPro" id="IPR050743">
    <property type="entry name" value="2-oxoacid_DH_E2_comp"/>
</dbReference>
<dbReference type="PANTHER" id="PTHR43178:SF5">
    <property type="entry name" value="LIPOAMIDE ACYLTRANSFERASE COMPONENT OF BRANCHED-CHAIN ALPHA-KETO ACID DEHYDROGENASE COMPLEX, MITOCHONDRIAL"/>
    <property type="match status" value="1"/>
</dbReference>
<dbReference type="RefSeq" id="WP_393971260.1">
    <property type="nucleotide sequence ID" value="NZ_CP133772.1"/>
</dbReference>
<dbReference type="InterPro" id="IPR000089">
    <property type="entry name" value="Biotin_lipoyl"/>
</dbReference>
<dbReference type="FunFam" id="4.10.320.10:FF:000002">
    <property type="entry name" value="Dihydrolipoamide acetyltransferase component of pyruvate dehydrogenase complex"/>
    <property type="match status" value="1"/>
</dbReference>
<dbReference type="Pfam" id="PF00364">
    <property type="entry name" value="Biotin_lipoyl"/>
    <property type="match status" value="1"/>
</dbReference>
<dbReference type="GO" id="GO:0005737">
    <property type="term" value="C:cytoplasm"/>
    <property type="evidence" value="ECO:0007669"/>
    <property type="project" value="TreeGrafter"/>
</dbReference>
<protein>
    <recommendedName>
        <fullName evidence="6">dihydrolipoyllysine-residue (2-methylpropanoyl)transferase</fullName>
        <ecNumber evidence="6">2.3.1.168</ecNumber>
    </recommendedName>
    <alternativeName>
        <fullName evidence="7">Branched-chain alpha-keto acid dehydrogenase complex component E2</fullName>
    </alternativeName>
</protein>
<evidence type="ECO:0000259" key="10">
    <source>
        <dbReference type="PROSITE" id="PS51826"/>
    </source>
</evidence>
<dbReference type="PROSITE" id="PS00189">
    <property type="entry name" value="LIPOYL"/>
    <property type="match status" value="1"/>
</dbReference>